<dbReference type="KEGG" id="amuc:Pan181_38930"/>
<gene>
    <name evidence="2" type="ORF">Pan181_38930</name>
</gene>
<dbReference type="RefSeq" id="WP_145248972.1">
    <property type="nucleotide sequence ID" value="NZ_CP036278.1"/>
</dbReference>
<accession>A0A518ASG1</accession>
<keyword evidence="3" id="KW-1185">Reference proteome</keyword>
<protein>
    <submittedName>
        <fullName evidence="2">Uncharacterized protein</fullName>
    </submittedName>
</protein>
<evidence type="ECO:0000313" key="2">
    <source>
        <dbReference type="EMBL" id="QDU57673.1"/>
    </source>
</evidence>
<reference evidence="2 3" key="1">
    <citation type="submission" date="2019-02" db="EMBL/GenBank/DDBJ databases">
        <title>Deep-cultivation of Planctomycetes and their phenomic and genomic characterization uncovers novel biology.</title>
        <authorList>
            <person name="Wiegand S."/>
            <person name="Jogler M."/>
            <person name="Boedeker C."/>
            <person name="Pinto D."/>
            <person name="Vollmers J."/>
            <person name="Rivas-Marin E."/>
            <person name="Kohn T."/>
            <person name="Peeters S.H."/>
            <person name="Heuer A."/>
            <person name="Rast P."/>
            <person name="Oberbeckmann S."/>
            <person name="Bunk B."/>
            <person name="Jeske O."/>
            <person name="Meyerdierks A."/>
            <person name="Storesund J.E."/>
            <person name="Kallscheuer N."/>
            <person name="Luecker S."/>
            <person name="Lage O.M."/>
            <person name="Pohl T."/>
            <person name="Merkel B.J."/>
            <person name="Hornburger P."/>
            <person name="Mueller R.-W."/>
            <person name="Bruemmer F."/>
            <person name="Labrenz M."/>
            <person name="Spormann A.M."/>
            <person name="Op den Camp H."/>
            <person name="Overmann J."/>
            <person name="Amann R."/>
            <person name="Jetten M.S.M."/>
            <person name="Mascher T."/>
            <person name="Medema M.H."/>
            <person name="Devos D.P."/>
            <person name="Kaster A.-K."/>
            <person name="Ovreas L."/>
            <person name="Rohde M."/>
            <person name="Galperin M.Y."/>
            <person name="Jogler C."/>
        </authorList>
    </citation>
    <scope>NUCLEOTIDE SEQUENCE [LARGE SCALE GENOMIC DNA]</scope>
    <source>
        <strain evidence="2 3">Pan181</strain>
    </source>
</reference>
<dbReference type="OrthoDB" id="285961at2"/>
<evidence type="ECO:0000313" key="3">
    <source>
        <dbReference type="Proteomes" id="UP000315750"/>
    </source>
</evidence>
<feature type="signal peptide" evidence="1">
    <location>
        <begin position="1"/>
        <end position="36"/>
    </location>
</feature>
<feature type="chain" id="PRO_5021962292" evidence="1">
    <location>
        <begin position="37"/>
        <end position="905"/>
    </location>
</feature>
<dbReference type="AlphaFoldDB" id="A0A518ASG1"/>
<sequence precursor="true">MLEPVPCCGRLRRSAGCCAVLAVLVGLILSGPRLHAADVVVDEGFDGPMVSWKLEPAPNVRQVAQLRTQLSNSQKPASVERVVMTIAPGYGAHLKHQVEHLPVLDELAIEVVMRSNRAAVQLAAEVVFPRNIDSETGQPLRTTVVGQRYSNAGQWQRLRLDSVPKLATRQARFLSTNPNVQVDDREAYVDRVVLVVPGGSGETLVEVDQMQVVGVLTQPGIAAAGPLLSAPQNDGPMLSAPGNQQSEPITFDPVEVRRHGTTISVAGEPLVPRAIEYHGESFSELAELGFNTVYLASPATEAQLRAAREAKLWVVCPPPELDRLVEIAPNSIWQTVLAWSLGLENTALSLDQLTSQCEAVRRADPLRRPIVVGASDRPRRFAQLTDVLVRPRKIDLAGDANVGDVEKLAPVLGCSPWVAVSLGWSDAAREQAELLAPSARYLGWHEPWQIRQALLATMAAGHRGLLVRTPGRLASSSPEARRLCEQLRLLNRELMLAEPWLVTGKRIAGAELRSSNQKSIAWQLGRSRLVFLPGEPPSQQPASTSPVLVVAGVPENSKAHLLTPAGLVPLRGERVTGGFQVPLTRIASPRWVVLTDDSLTLAQIERRLGNEAPQAAQAARTLAMADVMELETVMQQLLNPQAKALAGRVAAVRQRLEQCDQLLASRKYAYAIELAQTSSDQTAEARQQLFKYVTATTGFASIPTEYDLRLLPTHQALQPALASLVRGQNLLVGGDFEDLASTQSAGWVHTDYADSQHDTAVEFSPRDPQHGRACLRLVAKPTSQAMFTSDDDPPSVVWVTSPRVPLQAGSVVEITGWIRVVGSAEANGKLLIQDTLGGQELALRVPTTAGWQPFRMVRTVNQTSSVQLHLAVQGGALADIDAVMVRPISVPRRTANQSFTAPPRQ</sequence>
<dbReference type="EMBL" id="CP036278">
    <property type="protein sequence ID" value="QDU57673.1"/>
    <property type="molecule type" value="Genomic_DNA"/>
</dbReference>
<keyword evidence="1" id="KW-0732">Signal</keyword>
<dbReference type="Proteomes" id="UP000315750">
    <property type="component" value="Chromosome"/>
</dbReference>
<dbReference type="Gene3D" id="2.60.120.260">
    <property type="entry name" value="Galactose-binding domain-like"/>
    <property type="match status" value="1"/>
</dbReference>
<organism evidence="2 3">
    <name type="scientific">Aeoliella mucimassa</name>
    <dbReference type="NCBI Taxonomy" id="2527972"/>
    <lineage>
        <taxon>Bacteria</taxon>
        <taxon>Pseudomonadati</taxon>
        <taxon>Planctomycetota</taxon>
        <taxon>Planctomycetia</taxon>
        <taxon>Pirellulales</taxon>
        <taxon>Lacipirellulaceae</taxon>
        <taxon>Aeoliella</taxon>
    </lineage>
</organism>
<name>A0A518ASG1_9BACT</name>
<proteinExistence type="predicted"/>
<evidence type="ECO:0000256" key="1">
    <source>
        <dbReference type="SAM" id="SignalP"/>
    </source>
</evidence>